<evidence type="ECO:0000256" key="2">
    <source>
        <dbReference type="ARBA" id="ARBA00022676"/>
    </source>
</evidence>
<dbReference type="GO" id="GO:0016757">
    <property type="term" value="F:glycosyltransferase activity"/>
    <property type="evidence" value="ECO:0007669"/>
    <property type="project" value="UniProtKB-KW"/>
</dbReference>
<comment type="caution">
    <text evidence="5">The sequence shown here is derived from an EMBL/GenBank/DDBJ whole genome shotgun (WGS) entry which is preliminary data.</text>
</comment>
<keyword evidence="2" id="KW-0328">Glycosyltransferase</keyword>
<feature type="transmembrane region" description="Helical" evidence="4">
    <location>
        <begin position="386"/>
        <end position="409"/>
    </location>
</feature>
<dbReference type="InterPro" id="IPR029044">
    <property type="entry name" value="Nucleotide-diphossugar_trans"/>
</dbReference>
<evidence type="ECO:0000256" key="4">
    <source>
        <dbReference type="SAM" id="Phobius"/>
    </source>
</evidence>
<dbReference type="AlphaFoldDB" id="A0A5C4TGY8"/>
<evidence type="ECO:0000256" key="1">
    <source>
        <dbReference type="ARBA" id="ARBA00006739"/>
    </source>
</evidence>
<feature type="transmembrane region" description="Helical" evidence="4">
    <location>
        <begin position="316"/>
        <end position="339"/>
    </location>
</feature>
<name>A0A5C4TGY8_9BACL</name>
<protein>
    <submittedName>
        <fullName evidence="5">Glycosyltransferase</fullName>
    </submittedName>
</protein>
<comment type="similarity">
    <text evidence="1">Belongs to the glycosyltransferase 2 family.</text>
</comment>
<dbReference type="OrthoDB" id="9797391at2"/>
<keyword evidence="4" id="KW-1133">Transmembrane helix</keyword>
<proteinExistence type="inferred from homology"/>
<keyword evidence="3 5" id="KW-0808">Transferase</keyword>
<dbReference type="Pfam" id="PF13641">
    <property type="entry name" value="Glyco_tranf_2_3"/>
    <property type="match status" value="1"/>
</dbReference>
<dbReference type="PANTHER" id="PTHR43630:SF1">
    <property type="entry name" value="POLY-BETA-1,6-N-ACETYL-D-GLUCOSAMINE SYNTHASE"/>
    <property type="match status" value="1"/>
</dbReference>
<evidence type="ECO:0000256" key="3">
    <source>
        <dbReference type="ARBA" id="ARBA00022679"/>
    </source>
</evidence>
<feature type="transmembrane region" description="Helical" evidence="4">
    <location>
        <begin position="30"/>
        <end position="52"/>
    </location>
</feature>
<feature type="transmembrane region" description="Helical" evidence="4">
    <location>
        <begin position="351"/>
        <end position="374"/>
    </location>
</feature>
<reference evidence="5 6" key="1">
    <citation type="submission" date="2019-05" db="EMBL/GenBank/DDBJ databases">
        <title>We sequenced the genome of Paenibacillus hemerocallicola KCTC 33185 for further insight into its adaptation and study the phylogeny of Paenibacillus.</title>
        <authorList>
            <person name="Narsing Rao M.P."/>
        </authorList>
    </citation>
    <scope>NUCLEOTIDE SEQUENCE [LARGE SCALE GENOMIC DNA]</scope>
    <source>
        <strain evidence="5 6">KCTC 33185</strain>
    </source>
</reference>
<keyword evidence="4" id="KW-0812">Transmembrane</keyword>
<dbReference type="CDD" id="cd06438">
    <property type="entry name" value="EpsO_like"/>
    <property type="match status" value="1"/>
</dbReference>
<dbReference type="EMBL" id="VDCQ01000003">
    <property type="protein sequence ID" value="TNJ67847.1"/>
    <property type="molecule type" value="Genomic_DNA"/>
</dbReference>
<dbReference type="SUPFAM" id="SSF53448">
    <property type="entry name" value="Nucleotide-diphospho-sugar transferases"/>
    <property type="match status" value="1"/>
</dbReference>
<gene>
    <name evidence="5" type="ORF">FE784_03630</name>
</gene>
<dbReference type="Proteomes" id="UP000307943">
    <property type="component" value="Unassembled WGS sequence"/>
</dbReference>
<organism evidence="5 6">
    <name type="scientific">Paenibacillus hemerocallicola</name>
    <dbReference type="NCBI Taxonomy" id="1172614"/>
    <lineage>
        <taxon>Bacteria</taxon>
        <taxon>Bacillati</taxon>
        <taxon>Bacillota</taxon>
        <taxon>Bacilli</taxon>
        <taxon>Bacillales</taxon>
        <taxon>Paenibacillaceae</taxon>
        <taxon>Paenibacillus</taxon>
    </lineage>
</organism>
<accession>A0A5C4TGY8</accession>
<dbReference type="Gene3D" id="3.90.550.10">
    <property type="entry name" value="Spore Coat Polysaccharide Biosynthesis Protein SpsA, Chain A"/>
    <property type="match status" value="1"/>
</dbReference>
<dbReference type="PANTHER" id="PTHR43630">
    <property type="entry name" value="POLY-BETA-1,6-N-ACETYL-D-GLUCOSAMINE SYNTHASE"/>
    <property type="match status" value="1"/>
</dbReference>
<evidence type="ECO:0000313" key="5">
    <source>
        <dbReference type="EMBL" id="TNJ67847.1"/>
    </source>
</evidence>
<keyword evidence="6" id="KW-1185">Reference proteome</keyword>
<evidence type="ECO:0000313" key="6">
    <source>
        <dbReference type="Proteomes" id="UP000307943"/>
    </source>
</evidence>
<sequence>MYLILDLLGKTKIRGRIHVMFSALAVFGHVIGWLGILTSLYGAYFVILAVWGEVRKRKASIKARPSVTRFALVVPARNEEAVIGNLINSLQQQNYPADLYTIYIAPNNCTDNTHVIAAAQGAEIFNPFGEIRTKGDVLSQFVKKYMYDKRYDAICVFDADNVVHSDFLQKMNNARLAGAHIAQGFKDSKNPLDSAVALSYSIYYWIIGRFYNASREVLNLSGFVMGTGYMVTTAFLEKIGGWNTKTISEDYEFTAQCVLAGERVHYVSGAIVYDEQPLTFGQSWKQRRRWSTGAFECSRYYLKDLLKQSVRRKCRVCFDVAVTYMGPILFIISLIAAMSQAVVRGSNMHVYSLQLLSAVLLAGILLFILLAVCIEYKSTRRTLRGFGIGASSFGLLLLSWTVINIVTIVKKKRKWEVIAHTRAITIRDEVHHSLRRTVHER</sequence>
<keyword evidence="4" id="KW-0472">Membrane</keyword>